<sequence length="66" mass="7950">MMTFVLYYNHQRKLKSLKYQPLFDIIMLEFERNTSNFNHKLNHMLLGLNTQSLEKIKTIGFINSEN</sequence>
<organism evidence="1 2">
    <name type="scientific">Holospora obtusa F1</name>
    <dbReference type="NCBI Taxonomy" id="1399147"/>
    <lineage>
        <taxon>Bacteria</taxon>
        <taxon>Pseudomonadati</taxon>
        <taxon>Pseudomonadota</taxon>
        <taxon>Alphaproteobacteria</taxon>
        <taxon>Holosporales</taxon>
        <taxon>Holosporaceae</taxon>
        <taxon>Holospora</taxon>
    </lineage>
</organism>
<keyword evidence="2" id="KW-1185">Reference proteome</keyword>
<evidence type="ECO:0000313" key="2">
    <source>
        <dbReference type="Proteomes" id="UP000019112"/>
    </source>
</evidence>
<reference evidence="1 2" key="1">
    <citation type="journal article" date="2014" name="FEMS Microbiol. Lett.">
        <title>Draft genome sequences of three Holospora species (Holospora obtusa, Holospora undulata, and Holospora elegans), endonuclear symbiotic bacteria of the ciliate Paramecium caudatum.</title>
        <authorList>
            <person name="Dohra H."/>
            <person name="Tanaka K."/>
            <person name="Suzuki T."/>
            <person name="Fujishima M."/>
            <person name="Suzuki H."/>
        </authorList>
    </citation>
    <scope>NUCLEOTIDE SEQUENCE [LARGE SCALE GENOMIC DNA]</scope>
    <source>
        <strain evidence="1 2">F1</strain>
    </source>
</reference>
<name>W6TDS5_HOLOB</name>
<protein>
    <submittedName>
        <fullName evidence="1">Uncharacterized protein</fullName>
    </submittedName>
</protein>
<evidence type="ECO:0000313" key="1">
    <source>
        <dbReference type="EMBL" id="ETZ07238.1"/>
    </source>
</evidence>
<comment type="caution">
    <text evidence="1">The sequence shown here is derived from an EMBL/GenBank/DDBJ whole genome shotgun (WGS) entry which is preliminary data.</text>
</comment>
<proteinExistence type="predicted"/>
<accession>W6TDS5</accession>
<dbReference type="Proteomes" id="UP000019112">
    <property type="component" value="Unassembled WGS sequence"/>
</dbReference>
<dbReference type="AlphaFoldDB" id="W6TDS5"/>
<dbReference type="EMBL" id="AWTR02000058">
    <property type="protein sequence ID" value="ETZ07238.1"/>
    <property type="molecule type" value="Genomic_DNA"/>
</dbReference>
<gene>
    <name evidence="1" type="ORF">P618_200572</name>
</gene>